<evidence type="ECO:0000256" key="7">
    <source>
        <dbReference type="PROSITE-ProRule" id="PRU10099"/>
    </source>
</evidence>
<dbReference type="InterPro" id="IPR040919">
    <property type="entry name" value="Asparaginase_C"/>
</dbReference>
<evidence type="ECO:0000256" key="9">
    <source>
        <dbReference type="RuleBase" id="RU004456"/>
    </source>
</evidence>
<dbReference type="SMART" id="SM00870">
    <property type="entry name" value="Asparaginase"/>
    <property type="match status" value="1"/>
</dbReference>
<evidence type="ECO:0000256" key="1">
    <source>
        <dbReference type="ARBA" id="ARBA00010518"/>
    </source>
</evidence>
<dbReference type="AlphaFoldDB" id="A0A7H0YAV7"/>
<dbReference type="InterPro" id="IPR006034">
    <property type="entry name" value="Asparaginase/glutaminase-like"/>
</dbReference>
<dbReference type="CDD" id="cd08964">
    <property type="entry name" value="L-asparaginase_II"/>
    <property type="match status" value="1"/>
</dbReference>
<dbReference type="EC" id="3.5.1.1" evidence="2"/>
<dbReference type="RefSeq" id="WP_190298625.1">
    <property type="nucleotide sequence ID" value="NZ_CP061172.1"/>
</dbReference>
<feature type="chain" id="PRO_5028964265" description="asparaginase" evidence="11">
    <location>
        <begin position="32"/>
        <end position="388"/>
    </location>
</feature>
<dbReference type="InterPro" id="IPR036152">
    <property type="entry name" value="Asp/glu_Ase-like_sf"/>
</dbReference>
<dbReference type="NCBIfam" id="TIGR00520">
    <property type="entry name" value="asnASE_II"/>
    <property type="match status" value="1"/>
</dbReference>
<dbReference type="PIRSF" id="PIRSF001220">
    <property type="entry name" value="L-ASNase_gatD"/>
    <property type="match status" value="1"/>
</dbReference>
<feature type="domain" description="L-asparaginase N-terminal" evidence="12">
    <location>
        <begin position="64"/>
        <end position="257"/>
    </location>
</feature>
<dbReference type="PANTHER" id="PTHR11707">
    <property type="entry name" value="L-ASPARAGINASE"/>
    <property type="match status" value="1"/>
</dbReference>
<dbReference type="EMBL" id="CP061172">
    <property type="protein sequence ID" value="QNR68215.1"/>
    <property type="molecule type" value="Genomic_DNA"/>
</dbReference>
<dbReference type="InterPro" id="IPR027475">
    <property type="entry name" value="Asparaginase/glutaminase_AS2"/>
</dbReference>
<evidence type="ECO:0000259" key="12">
    <source>
        <dbReference type="Pfam" id="PF00710"/>
    </source>
</evidence>
<dbReference type="SUPFAM" id="SSF53774">
    <property type="entry name" value="Glutaminase/Asparaginase"/>
    <property type="match status" value="1"/>
</dbReference>
<proteinExistence type="inferred from homology"/>
<comment type="similarity">
    <text evidence="1 9">Belongs to the asparaginase 1 family.</text>
</comment>
<dbReference type="PIRSF" id="PIRSF500176">
    <property type="entry name" value="L_ASNase"/>
    <property type="match status" value="1"/>
</dbReference>
<reference evidence="14 15" key="1">
    <citation type="submission" date="2020-09" db="EMBL/GenBank/DDBJ databases">
        <title>Characterization of Paenibacillus peoriae strain ZF390 with broad-spectrum antimicrobial activity as a potential biocontrol agent.</title>
        <authorList>
            <person name="Li L."/>
            <person name="Zhao Y."/>
            <person name="Li B."/>
            <person name="Xie X."/>
        </authorList>
    </citation>
    <scope>NUCLEOTIDE SEQUENCE [LARGE SCALE GENOMIC DNA]</scope>
    <source>
        <strain evidence="14 15">ZF390</strain>
    </source>
</reference>
<evidence type="ECO:0000256" key="11">
    <source>
        <dbReference type="SAM" id="SignalP"/>
    </source>
</evidence>
<evidence type="ECO:0000256" key="6">
    <source>
        <dbReference type="PIRSR" id="PIRSR001220-2"/>
    </source>
</evidence>
<dbReference type="Pfam" id="PF17763">
    <property type="entry name" value="Asparaginase_C"/>
    <property type="match status" value="1"/>
</dbReference>
<evidence type="ECO:0000256" key="10">
    <source>
        <dbReference type="SAM" id="MobiDB-lite"/>
    </source>
</evidence>
<keyword evidence="11" id="KW-0732">Signal</keyword>
<dbReference type="Pfam" id="PF00710">
    <property type="entry name" value="Asparaginase"/>
    <property type="match status" value="1"/>
</dbReference>
<name>A0A7H0YAV7_9BACL</name>
<organism evidence="14 15">
    <name type="scientific">Paenibacillus peoriae</name>
    <dbReference type="NCBI Taxonomy" id="59893"/>
    <lineage>
        <taxon>Bacteria</taxon>
        <taxon>Bacillati</taxon>
        <taxon>Bacillota</taxon>
        <taxon>Bacilli</taxon>
        <taxon>Bacillales</taxon>
        <taxon>Paenibacillaceae</taxon>
        <taxon>Paenibacillus</taxon>
    </lineage>
</organism>
<dbReference type="FunFam" id="3.40.50.1170:FF:000001">
    <property type="entry name" value="L-asparaginase 2"/>
    <property type="match status" value="1"/>
</dbReference>
<feature type="active site" evidence="7">
    <location>
        <position position="73"/>
    </location>
</feature>
<feature type="region of interest" description="Disordered" evidence="10">
    <location>
        <begin position="42"/>
        <end position="61"/>
    </location>
</feature>
<gene>
    <name evidence="14" type="ORF">IAQ67_03755</name>
</gene>
<dbReference type="PROSITE" id="PS00917">
    <property type="entry name" value="ASN_GLN_ASE_2"/>
    <property type="match status" value="1"/>
</dbReference>
<sequence>MTNMKKMTMIPLLASFILGSTLWSGGFTANAAAAAAATTSITAPASTTTTSDKSENPQTNHLPNIKILATGGTIAGSSSVNTDTTGYKAGALGVETLINAVPEMKSIANVSGEQVVNVGSPDVNNEILLKLAKRTNELLARDDVDGIVITHGTDTLEETAYFLNLVIKSDKPVVVVGSMRPATAISADGPFNLYNAVKVAGASASKGQGVLVLLNDRIGAARYITKTNTTAVDTFKSVEQGYLGAVVGDQVYYYNKSTHKHTTSSVFDISNLTQLPQVDILYEYQNNGRYLYDAAVAAGAKGIVVAGSGNGSLSKTSSEGAEAAGKKGVIIARSSRVGSGVVSPSTKDAASNFVSTDSLNPQKARILLMLALTQTHDVNQIQSFFNEY</sequence>
<comment type="catalytic activity">
    <reaction evidence="4">
        <text>L-asparagine + H2O = L-aspartate + NH4(+)</text>
        <dbReference type="Rhea" id="RHEA:21016"/>
        <dbReference type="ChEBI" id="CHEBI:15377"/>
        <dbReference type="ChEBI" id="CHEBI:28938"/>
        <dbReference type="ChEBI" id="CHEBI:29991"/>
        <dbReference type="ChEBI" id="CHEBI:58048"/>
        <dbReference type="EC" id="3.5.1.1"/>
    </reaction>
</comment>
<dbReference type="Gene3D" id="3.40.50.40">
    <property type="match status" value="1"/>
</dbReference>
<feature type="signal peptide" evidence="11">
    <location>
        <begin position="1"/>
        <end position="31"/>
    </location>
</feature>
<dbReference type="PROSITE" id="PS00144">
    <property type="entry name" value="ASN_GLN_ASE_1"/>
    <property type="match status" value="1"/>
</dbReference>
<evidence type="ECO:0000256" key="5">
    <source>
        <dbReference type="PIRSR" id="PIRSR001220-1"/>
    </source>
</evidence>
<protein>
    <recommendedName>
        <fullName evidence="2">asparaginase</fullName>
        <ecNumber evidence="2">3.5.1.1</ecNumber>
    </recommendedName>
</protein>
<evidence type="ECO:0000256" key="2">
    <source>
        <dbReference type="ARBA" id="ARBA00012920"/>
    </source>
</evidence>
<dbReference type="GO" id="GO:0004067">
    <property type="term" value="F:asparaginase activity"/>
    <property type="evidence" value="ECO:0007669"/>
    <property type="project" value="UniProtKB-UniRule"/>
</dbReference>
<evidence type="ECO:0000313" key="15">
    <source>
        <dbReference type="Proteomes" id="UP000516384"/>
    </source>
</evidence>
<dbReference type="PROSITE" id="PS51732">
    <property type="entry name" value="ASN_GLN_ASE_3"/>
    <property type="match status" value="1"/>
</dbReference>
<dbReference type="InterPro" id="IPR027473">
    <property type="entry name" value="L-asparaginase_C"/>
</dbReference>
<dbReference type="PANTHER" id="PTHR11707:SF28">
    <property type="entry name" value="60 KDA LYSOPHOSPHOLIPASE"/>
    <property type="match status" value="1"/>
</dbReference>
<feature type="compositionally biased region" description="Low complexity" evidence="10">
    <location>
        <begin position="42"/>
        <end position="51"/>
    </location>
</feature>
<feature type="active site" description="O-isoaspartyl threonine intermediate" evidence="5">
    <location>
        <position position="73"/>
    </location>
</feature>
<feature type="active site" evidence="8">
    <location>
        <position position="153"/>
    </location>
</feature>
<evidence type="ECO:0000256" key="3">
    <source>
        <dbReference type="ARBA" id="ARBA00022801"/>
    </source>
</evidence>
<dbReference type="InterPro" id="IPR027474">
    <property type="entry name" value="L-asparaginase_N"/>
</dbReference>
<keyword evidence="3 14" id="KW-0378">Hydrolase</keyword>
<dbReference type="PRINTS" id="PR00139">
    <property type="entry name" value="ASNGLNASE"/>
</dbReference>
<dbReference type="GO" id="GO:0006528">
    <property type="term" value="P:asparagine metabolic process"/>
    <property type="evidence" value="ECO:0007669"/>
    <property type="project" value="InterPro"/>
</dbReference>
<dbReference type="InterPro" id="IPR037152">
    <property type="entry name" value="L-asparaginase_N_sf"/>
</dbReference>
<evidence type="ECO:0000313" key="14">
    <source>
        <dbReference type="EMBL" id="QNR68215.1"/>
    </source>
</evidence>
<dbReference type="Proteomes" id="UP000516384">
    <property type="component" value="Chromosome"/>
</dbReference>
<evidence type="ECO:0000256" key="4">
    <source>
        <dbReference type="ARBA" id="ARBA00049366"/>
    </source>
</evidence>
<feature type="domain" description="Asparaginase/glutaminase C-terminal" evidence="13">
    <location>
        <begin position="277"/>
        <end position="385"/>
    </location>
</feature>
<dbReference type="InterPro" id="IPR004550">
    <property type="entry name" value="AsnASE_II"/>
</dbReference>
<feature type="binding site" evidence="6">
    <location>
        <begin position="153"/>
        <end position="154"/>
    </location>
    <ligand>
        <name>substrate</name>
    </ligand>
</feature>
<accession>A0A7H0YAV7</accession>
<evidence type="ECO:0000259" key="13">
    <source>
        <dbReference type="Pfam" id="PF17763"/>
    </source>
</evidence>
<dbReference type="Gene3D" id="3.40.50.1170">
    <property type="entry name" value="L-asparaginase, N-terminal domain"/>
    <property type="match status" value="1"/>
</dbReference>
<dbReference type="InterPro" id="IPR020827">
    <property type="entry name" value="Asparaginase/glutaminase_AS1"/>
</dbReference>
<feature type="binding site" evidence="6">
    <location>
        <position position="120"/>
    </location>
    <ligand>
        <name>substrate</name>
    </ligand>
</feature>
<evidence type="ECO:0000256" key="8">
    <source>
        <dbReference type="PROSITE-ProRule" id="PRU10100"/>
    </source>
</evidence>